<comment type="caution">
    <text evidence="1">The sequence shown here is derived from an EMBL/GenBank/DDBJ whole genome shotgun (WGS) entry which is preliminary data.</text>
</comment>
<dbReference type="Proteomes" id="UP000237000">
    <property type="component" value="Unassembled WGS sequence"/>
</dbReference>
<dbReference type="OrthoDB" id="10339525at2759"/>
<protein>
    <submittedName>
        <fullName evidence="1">Uncharacterized protein</fullName>
    </submittedName>
</protein>
<dbReference type="InParanoid" id="A0A2P5F3Z2"/>
<dbReference type="AlphaFoldDB" id="A0A2P5F3Z2"/>
<organism evidence="1 2">
    <name type="scientific">Trema orientale</name>
    <name type="common">Charcoal tree</name>
    <name type="synonym">Celtis orientalis</name>
    <dbReference type="NCBI Taxonomy" id="63057"/>
    <lineage>
        <taxon>Eukaryota</taxon>
        <taxon>Viridiplantae</taxon>
        <taxon>Streptophyta</taxon>
        <taxon>Embryophyta</taxon>
        <taxon>Tracheophyta</taxon>
        <taxon>Spermatophyta</taxon>
        <taxon>Magnoliopsida</taxon>
        <taxon>eudicotyledons</taxon>
        <taxon>Gunneridae</taxon>
        <taxon>Pentapetalae</taxon>
        <taxon>rosids</taxon>
        <taxon>fabids</taxon>
        <taxon>Rosales</taxon>
        <taxon>Cannabaceae</taxon>
        <taxon>Trema</taxon>
    </lineage>
</organism>
<sequence length="76" mass="7874">MVTPSGFFSIVSMHTLKSPRAAAKWRGVSPFSFCMLSVAGSVMTLINCNANFVSPSATAKCSAVSSALVIFASLAL</sequence>
<evidence type="ECO:0000313" key="2">
    <source>
        <dbReference type="Proteomes" id="UP000237000"/>
    </source>
</evidence>
<keyword evidence="2" id="KW-1185">Reference proteome</keyword>
<proteinExistence type="predicted"/>
<reference evidence="2" key="1">
    <citation type="submission" date="2016-06" db="EMBL/GenBank/DDBJ databases">
        <title>Parallel loss of symbiosis genes in relatives of nitrogen-fixing non-legume Parasponia.</title>
        <authorList>
            <person name="Van Velzen R."/>
            <person name="Holmer R."/>
            <person name="Bu F."/>
            <person name="Rutten L."/>
            <person name="Van Zeijl A."/>
            <person name="Liu W."/>
            <person name="Santuari L."/>
            <person name="Cao Q."/>
            <person name="Sharma T."/>
            <person name="Shen D."/>
            <person name="Roswanjaya Y."/>
            <person name="Wardhani T."/>
            <person name="Kalhor M.S."/>
            <person name="Jansen J."/>
            <person name="Van den Hoogen J."/>
            <person name="Gungor B."/>
            <person name="Hartog M."/>
            <person name="Hontelez J."/>
            <person name="Verver J."/>
            <person name="Yang W.-C."/>
            <person name="Schijlen E."/>
            <person name="Repin R."/>
            <person name="Schilthuizen M."/>
            <person name="Schranz E."/>
            <person name="Heidstra R."/>
            <person name="Miyata K."/>
            <person name="Fedorova E."/>
            <person name="Kohlen W."/>
            <person name="Bisseling T."/>
            <person name="Smit S."/>
            <person name="Geurts R."/>
        </authorList>
    </citation>
    <scope>NUCLEOTIDE SEQUENCE [LARGE SCALE GENOMIC DNA]</scope>
    <source>
        <strain evidence="2">cv. RG33-2</strain>
    </source>
</reference>
<accession>A0A2P5F3Z2</accession>
<name>A0A2P5F3Z2_TREOI</name>
<evidence type="ECO:0000313" key="1">
    <source>
        <dbReference type="EMBL" id="PON92517.1"/>
    </source>
</evidence>
<gene>
    <name evidence="1" type="ORF">TorRG33x02_116110</name>
</gene>
<dbReference type="EMBL" id="JXTC01000064">
    <property type="protein sequence ID" value="PON92517.1"/>
    <property type="molecule type" value="Genomic_DNA"/>
</dbReference>